<protein>
    <recommendedName>
        <fullName evidence="1">Trypsin-co-occurring domain-containing protein</fullName>
    </recommendedName>
</protein>
<proteinExistence type="predicted"/>
<dbReference type="InterPro" id="IPR045608">
    <property type="entry name" value="Trypco2"/>
</dbReference>
<evidence type="ECO:0000313" key="3">
    <source>
        <dbReference type="Proteomes" id="UP001500620"/>
    </source>
</evidence>
<dbReference type="Proteomes" id="UP001500620">
    <property type="component" value="Unassembled WGS sequence"/>
</dbReference>
<reference evidence="3" key="1">
    <citation type="journal article" date="2019" name="Int. J. Syst. Evol. Microbiol.">
        <title>The Global Catalogue of Microorganisms (GCM) 10K type strain sequencing project: providing services to taxonomists for standard genome sequencing and annotation.</title>
        <authorList>
            <consortium name="The Broad Institute Genomics Platform"/>
            <consortium name="The Broad Institute Genome Sequencing Center for Infectious Disease"/>
            <person name="Wu L."/>
            <person name="Ma J."/>
        </authorList>
    </citation>
    <scope>NUCLEOTIDE SEQUENCE [LARGE SCALE GENOMIC DNA]</scope>
    <source>
        <strain evidence="3">JCM 17441</strain>
    </source>
</reference>
<accession>A0ABP8DPP3</accession>
<evidence type="ECO:0000313" key="2">
    <source>
        <dbReference type="EMBL" id="GAA4261189.1"/>
    </source>
</evidence>
<gene>
    <name evidence="2" type="ORF">GCM10022255_092860</name>
</gene>
<organism evidence="2 3">
    <name type="scientific">Dactylosporangium darangshiense</name>
    <dbReference type="NCBI Taxonomy" id="579108"/>
    <lineage>
        <taxon>Bacteria</taxon>
        <taxon>Bacillati</taxon>
        <taxon>Actinomycetota</taxon>
        <taxon>Actinomycetes</taxon>
        <taxon>Micromonosporales</taxon>
        <taxon>Micromonosporaceae</taxon>
        <taxon>Dactylosporangium</taxon>
    </lineage>
</organism>
<dbReference type="EMBL" id="BAABAT010000044">
    <property type="protein sequence ID" value="GAA4261189.1"/>
    <property type="molecule type" value="Genomic_DNA"/>
</dbReference>
<feature type="domain" description="Trypsin-co-occurring" evidence="1">
    <location>
        <begin position="9"/>
        <end position="86"/>
    </location>
</feature>
<evidence type="ECO:0000259" key="1">
    <source>
        <dbReference type="Pfam" id="PF19631"/>
    </source>
</evidence>
<keyword evidence="3" id="KW-1185">Reference proteome</keyword>
<sequence>MDATPETVSIKDLVVSVKNAVKAANISTSDTNRDLRIAKLELTLNAVTTADLGGGIEFRLPVIGSLVKIGGKTIRQQTHTLHVELAADDLPTYETRSDDVQEVLVEAIEQIRHIITVADDGDDPMNLKSGSVELVFGVTNQGTVNLGVSSELTDEVTHTLKLEFQPVAH</sequence>
<dbReference type="Pfam" id="PF19631">
    <property type="entry name" value="Trypco2"/>
    <property type="match status" value="1"/>
</dbReference>
<comment type="caution">
    <text evidence="2">The sequence shown here is derived from an EMBL/GenBank/DDBJ whole genome shotgun (WGS) entry which is preliminary data.</text>
</comment>
<name>A0ABP8DPP3_9ACTN</name>